<keyword evidence="3" id="KW-1185">Reference proteome</keyword>
<dbReference type="RefSeq" id="WP_345236863.1">
    <property type="nucleotide sequence ID" value="NZ_BAABGZ010000063.1"/>
</dbReference>
<sequence>MKRILFFLFAAFISLSLSSCLDVVEIDIPEGKPLLVVEGQVTDQPAPAWVKLSMTQAYFADALPPVVRGASISLLDDQGRRDVLRETTPGLYVGSGAVQGRVGGRYTLTIEANGQSYQAETEIKRTPEIDSVSLEYMRGHSFFKDGYYAFYNGPELPGVGDYYRFKVTKNGKLFNDPGDLIVRADELVDGNYIGRVQLVDEPLVRGDKLKVELNAIPRDYFYFLNEMFGQINNVGLFATTPANVRTNIRNTRADADKSAVGYFAGFTVRTDSVTVR</sequence>
<evidence type="ECO:0008006" key="4">
    <source>
        <dbReference type="Google" id="ProtNLM"/>
    </source>
</evidence>
<dbReference type="PROSITE" id="PS51257">
    <property type="entry name" value="PROKAR_LIPOPROTEIN"/>
    <property type="match status" value="1"/>
</dbReference>
<organism evidence="2 3">
    <name type="scientific">Hymenobacter saemangeumensis</name>
    <dbReference type="NCBI Taxonomy" id="1084522"/>
    <lineage>
        <taxon>Bacteria</taxon>
        <taxon>Pseudomonadati</taxon>
        <taxon>Bacteroidota</taxon>
        <taxon>Cytophagia</taxon>
        <taxon>Cytophagales</taxon>
        <taxon>Hymenobacteraceae</taxon>
        <taxon>Hymenobacter</taxon>
    </lineage>
</organism>
<dbReference type="InterPro" id="IPR025345">
    <property type="entry name" value="DUF4249"/>
</dbReference>
<gene>
    <name evidence="2" type="ORF">GCM10023185_29530</name>
</gene>
<feature type="chain" id="PRO_5046337116" description="DUF4249 domain-containing protein" evidence="1">
    <location>
        <begin position="20"/>
        <end position="276"/>
    </location>
</feature>
<dbReference type="Proteomes" id="UP001501153">
    <property type="component" value="Unassembled WGS sequence"/>
</dbReference>
<feature type="signal peptide" evidence="1">
    <location>
        <begin position="1"/>
        <end position="19"/>
    </location>
</feature>
<evidence type="ECO:0000313" key="3">
    <source>
        <dbReference type="Proteomes" id="UP001501153"/>
    </source>
</evidence>
<keyword evidence="1" id="KW-0732">Signal</keyword>
<protein>
    <recommendedName>
        <fullName evidence="4">DUF4249 domain-containing protein</fullName>
    </recommendedName>
</protein>
<reference evidence="3" key="1">
    <citation type="journal article" date="2019" name="Int. J. Syst. Evol. Microbiol.">
        <title>The Global Catalogue of Microorganisms (GCM) 10K type strain sequencing project: providing services to taxonomists for standard genome sequencing and annotation.</title>
        <authorList>
            <consortium name="The Broad Institute Genomics Platform"/>
            <consortium name="The Broad Institute Genome Sequencing Center for Infectious Disease"/>
            <person name="Wu L."/>
            <person name="Ma J."/>
        </authorList>
    </citation>
    <scope>NUCLEOTIDE SEQUENCE [LARGE SCALE GENOMIC DNA]</scope>
    <source>
        <strain evidence="3">JCM 17923</strain>
    </source>
</reference>
<evidence type="ECO:0000313" key="2">
    <source>
        <dbReference type="EMBL" id="GAA4362007.1"/>
    </source>
</evidence>
<evidence type="ECO:0000256" key="1">
    <source>
        <dbReference type="SAM" id="SignalP"/>
    </source>
</evidence>
<dbReference type="Pfam" id="PF14054">
    <property type="entry name" value="DUF4249"/>
    <property type="match status" value="1"/>
</dbReference>
<proteinExistence type="predicted"/>
<comment type="caution">
    <text evidence="2">The sequence shown here is derived from an EMBL/GenBank/DDBJ whole genome shotgun (WGS) entry which is preliminary data.</text>
</comment>
<dbReference type="EMBL" id="BAABGZ010000063">
    <property type="protein sequence ID" value="GAA4362007.1"/>
    <property type="molecule type" value="Genomic_DNA"/>
</dbReference>
<name>A0ABP8IL07_9BACT</name>
<accession>A0ABP8IL07</accession>